<organism evidence="1">
    <name type="scientific">Micromonospora sp. HUAS YX12</name>
    <dbReference type="NCBI Taxonomy" id="3156396"/>
    <lineage>
        <taxon>Bacteria</taxon>
        <taxon>Bacillati</taxon>
        <taxon>Actinomycetota</taxon>
        <taxon>Actinomycetes</taxon>
        <taxon>Micromonosporales</taxon>
        <taxon>Micromonosporaceae</taxon>
        <taxon>Micromonospora</taxon>
    </lineage>
</organism>
<sequence length="107" mass="12586">MNVRVTNNWCYSSSTPRYQDTLTDCVDYVGSSTKWPADFELPPGKTTASYPKYYDTDAVRIYRGCKVWMLEEVTGLYEVWDRRGEVTSMWKKIVNSERWNVYQIQCG</sequence>
<evidence type="ECO:0000313" key="1">
    <source>
        <dbReference type="EMBL" id="XBT84155.1"/>
    </source>
</evidence>
<reference evidence="1" key="1">
    <citation type="submission" date="2024-06" db="EMBL/GenBank/DDBJ databases">
        <title>Micromonospora sp. strain HUAS YX12 genome sequences.</title>
        <authorList>
            <person name="Mo P."/>
        </authorList>
    </citation>
    <scope>NUCLEOTIDE SEQUENCE</scope>
    <source>
        <strain evidence="1">HUAS YX12</strain>
    </source>
</reference>
<dbReference type="RefSeq" id="WP_349880346.1">
    <property type="nucleotide sequence ID" value="NZ_CP157974.1"/>
</dbReference>
<dbReference type="AlphaFoldDB" id="A0AAU7R9W4"/>
<gene>
    <name evidence="1" type="ORF">ABIH81_12150</name>
</gene>
<proteinExistence type="predicted"/>
<name>A0AAU7R9W4_9ACTN</name>
<protein>
    <submittedName>
        <fullName evidence="1">Uncharacterized protein</fullName>
    </submittedName>
</protein>
<dbReference type="EMBL" id="CP157974">
    <property type="protein sequence ID" value="XBT84155.1"/>
    <property type="molecule type" value="Genomic_DNA"/>
</dbReference>
<accession>A0AAU7R9W4</accession>